<accession>A0ACC0UR11</accession>
<name>A0ACC0UR11_9AGAM</name>
<organism evidence="1 2">
    <name type="scientific">Russula earlei</name>
    <dbReference type="NCBI Taxonomy" id="71964"/>
    <lineage>
        <taxon>Eukaryota</taxon>
        <taxon>Fungi</taxon>
        <taxon>Dikarya</taxon>
        <taxon>Basidiomycota</taxon>
        <taxon>Agaricomycotina</taxon>
        <taxon>Agaricomycetes</taxon>
        <taxon>Russulales</taxon>
        <taxon>Russulaceae</taxon>
        <taxon>Russula</taxon>
    </lineage>
</organism>
<dbReference type="Proteomes" id="UP001207468">
    <property type="component" value="Unassembled WGS sequence"/>
</dbReference>
<sequence>MRAFLGLLAGLVSVVSASYALLPRQVPGYPACSQPCLLNATSTKCSAGEVACECQDQQFVASVTACFVSSCNGTDLQTAEQAARANCAAAGVTLTATSATSTPATGSTPTSSQSSPSGSSTSKSSGADSTMVNMIGAAAALGVAVLAL</sequence>
<evidence type="ECO:0000313" key="2">
    <source>
        <dbReference type="Proteomes" id="UP001207468"/>
    </source>
</evidence>
<proteinExistence type="predicted"/>
<evidence type="ECO:0000313" key="1">
    <source>
        <dbReference type="EMBL" id="KAI9513519.1"/>
    </source>
</evidence>
<dbReference type="EMBL" id="JAGFNK010000001">
    <property type="protein sequence ID" value="KAI9513519.1"/>
    <property type="molecule type" value="Genomic_DNA"/>
</dbReference>
<reference evidence="1" key="1">
    <citation type="submission" date="2021-03" db="EMBL/GenBank/DDBJ databases">
        <title>Evolutionary priming and transition to the ectomycorrhizal habit in an iconic lineage of mushroom-forming fungi: is preadaptation a requirement?</title>
        <authorList>
            <consortium name="DOE Joint Genome Institute"/>
            <person name="Looney B.P."/>
            <person name="Miyauchi S."/>
            <person name="Morin E."/>
            <person name="Drula E."/>
            <person name="Courty P.E."/>
            <person name="Chicoki N."/>
            <person name="Fauchery L."/>
            <person name="Kohler A."/>
            <person name="Kuo A."/>
            <person name="LaButti K."/>
            <person name="Pangilinan J."/>
            <person name="Lipzen A."/>
            <person name="Riley R."/>
            <person name="Andreopoulos W."/>
            <person name="He G."/>
            <person name="Johnson J."/>
            <person name="Barry K.W."/>
            <person name="Grigoriev I.V."/>
            <person name="Nagy L."/>
            <person name="Hibbett D."/>
            <person name="Henrissat B."/>
            <person name="Matheny P.B."/>
            <person name="Labbe J."/>
            <person name="Martin A.F."/>
        </authorList>
    </citation>
    <scope>NUCLEOTIDE SEQUENCE</scope>
    <source>
        <strain evidence="1">BPL698</strain>
    </source>
</reference>
<keyword evidence="2" id="KW-1185">Reference proteome</keyword>
<comment type="caution">
    <text evidence="1">The sequence shown here is derived from an EMBL/GenBank/DDBJ whole genome shotgun (WGS) entry which is preliminary data.</text>
</comment>
<gene>
    <name evidence="1" type="ORF">F5148DRAFT_10741</name>
</gene>
<protein>
    <submittedName>
        <fullName evidence="1">Uncharacterized protein</fullName>
    </submittedName>
</protein>